<evidence type="ECO:0000256" key="2">
    <source>
        <dbReference type="ARBA" id="ARBA00022692"/>
    </source>
</evidence>
<dbReference type="InterPro" id="IPR006260">
    <property type="entry name" value="TonB/TolA_C"/>
</dbReference>
<comment type="subcellular location">
    <subcellularLocation>
        <location evidence="1">Membrane</location>
        <topology evidence="1">Single-pass membrane protein</topology>
    </subcellularLocation>
</comment>
<dbReference type="EMBL" id="BAAAES010000008">
    <property type="protein sequence ID" value="GAA0669982.1"/>
    <property type="molecule type" value="Genomic_DNA"/>
</dbReference>
<evidence type="ECO:0000313" key="6">
    <source>
        <dbReference type="EMBL" id="GAA0669982.1"/>
    </source>
</evidence>
<sequence>MVLGLIALSLQVASPTTAIRTESRWGVNYDANQCVITRSFDVQAKSATLAIDTNPVTGMGDFVLLLPEGMTRPGNKPVVVHMSPGQEAFQVVASDLASASGHAAVRISFNREAWDHLLSAQAVSIDGITSGDPIVVPVKGIDKAVAAAKQCGGALLASWGANADAMIDDPLPLTRWFKASDYPNDALRHDQQGVVKALVVIDAGGKATECRIVVSSQVPSLDRATCAVLMARVRYDPSEITLRYLFDRTIWIIPRD</sequence>
<feature type="domain" description="TonB C-terminal" evidence="5">
    <location>
        <begin position="180"/>
        <end position="238"/>
    </location>
</feature>
<evidence type="ECO:0000256" key="3">
    <source>
        <dbReference type="ARBA" id="ARBA00022989"/>
    </source>
</evidence>
<comment type="caution">
    <text evidence="6">The sequence shown here is derived from an EMBL/GenBank/DDBJ whole genome shotgun (WGS) entry which is preliminary data.</text>
</comment>
<keyword evidence="4" id="KW-0472">Membrane</keyword>
<keyword evidence="3" id="KW-1133">Transmembrane helix</keyword>
<keyword evidence="2" id="KW-0812">Transmembrane</keyword>
<dbReference type="NCBIfam" id="TIGR01352">
    <property type="entry name" value="tonB_Cterm"/>
    <property type="match status" value="1"/>
</dbReference>
<dbReference type="RefSeq" id="WP_163956841.1">
    <property type="nucleotide sequence ID" value="NZ_BAAAES010000008.1"/>
</dbReference>
<accession>A0ABP3T5X6</accession>
<proteinExistence type="predicted"/>
<dbReference type="Gene3D" id="3.30.1150.10">
    <property type="match status" value="1"/>
</dbReference>
<protein>
    <recommendedName>
        <fullName evidence="5">TonB C-terminal domain-containing protein</fullName>
    </recommendedName>
</protein>
<gene>
    <name evidence="6" type="ORF">GCM10009102_20670</name>
</gene>
<evidence type="ECO:0000259" key="5">
    <source>
        <dbReference type="Pfam" id="PF03544"/>
    </source>
</evidence>
<dbReference type="Pfam" id="PF03544">
    <property type="entry name" value="TonB_C"/>
    <property type="match status" value="1"/>
</dbReference>
<evidence type="ECO:0000256" key="4">
    <source>
        <dbReference type="ARBA" id="ARBA00023136"/>
    </source>
</evidence>
<organism evidence="6 7">
    <name type="scientific">Sphingomonas insulae</name>
    <dbReference type="NCBI Taxonomy" id="424800"/>
    <lineage>
        <taxon>Bacteria</taxon>
        <taxon>Pseudomonadati</taxon>
        <taxon>Pseudomonadota</taxon>
        <taxon>Alphaproteobacteria</taxon>
        <taxon>Sphingomonadales</taxon>
        <taxon>Sphingomonadaceae</taxon>
        <taxon>Sphingomonas</taxon>
    </lineage>
</organism>
<reference evidence="7" key="1">
    <citation type="journal article" date="2019" name="Int. J. Syst. Evol. Microbiol.">
        <title>The Global Catalogue of Microorganisms (GCM) 10K type strain sequencing project: providing services to taxonomists for standard genome sequencing and annotation.</title>
        <authorList>
            <consortium name="The Broad Institute Genomics Platform"/>
            <consortium name="The Broad Institute Genome Sequencing Center for Infectious Disease"/>
            <person name="Wu L."/>
            <person name="Ma J."/>
        </authorList>
    </citation>
    <scope>NUCLEOTIDE SEQUENCE [LARGE SCALE GENOMIC DNA]</scope>
    <source>
        <strain evidence="7">JCM 14603</strain>
    </source>
</reference>
<keyword evidence="7" id="KW-1185">Reference proteome</keyword>
<dbReference type="SUPFAM" id="SSF74653">
    <property type="entry name" value="TolA/TonB C-terminal domain"/>
    <property type="match status" value="1"/>
</dbReference>
<evidence type="ECO:0000313" key="7">
    <source>
        <dbReference type="Proteomes" id="UP001500238"/>
    </source>
</evidence>
<dbReference type="Proteomes" id="UP001500238">
    <property type="component" value="Unassembled WGS sequence"/>
</dbReference>
<dbReference type="InterPro" id="IPR037682">
    <property type="entry name" value="TonB_C"/>
</dbReference>
<evidence type="ECO:0000256" key="1">
    <source>
        <dbReference type="ARBA" id="ARBA00004167"/>
    </source>
</evidence>
<name>A0ABP3T5X6_9SPHN</name>